<proteinExistence type="predicted"/>
<gene>
    <name evidence="1" type="ORF">PoB_004974500</name>
</gene>
<protein>
    <submittedName>
        <fullName evidence="1">Uncharacterized protein</fullName>
    </submittedName>
</protein>
<name>A0AAV4BV96_9GAST</name>
<evidence type="ECO:0000313" key="2">
    <source>
        <dbReference type="Proteomes" id="UP000735302"/>
    </source>
</evidence>
<dbReference type="EMBL" id="BLXT01005502">
    <property type="protein sequence ID" value="GFO23240.1"/>
    <property type="molecule type" value="Genomic_DNA"/>
</dbReference>
<dbReference type="Proteomes" id="UP000735302">
    <property type="component" value="Unassembled WGS sequence"/>
</dbReference>
<keyword evidence="2" id="KW-1185">Reference proteome</keyword>
<dbReference type="AlphaFoldDB" id="A0AAV4BV96"/>
<evidence type="ECO:0000313" key="1">
    <source>
        <dbReference type="EMBL" id="GFO23240.1"/>
    </source>
</evidence>
<sequence>MPQYLSPGINQVSHFEGGTGTALGSPVPLSPRLARTSRVVMDLGNPELAAGTDCGALSASLGSYKTSL</sequence>
<comment type="caution">
    <text evidence="1">The sequence shown here is derived from an EMBL/GenBank/DDBJ whole genome shotgun (WGS) entry which is preliminary data.</text>
</comment>
<organism evidence="1 2">
    <name type="scientific">Plakobranchus ocellatus</name>
    <dbReference type="NCBI Taxonomy" id="259542"/>
    <lineage>
        <taxon>Eukaryota</taxon>
        <taxon>Metazoa</taxon>
        <taxon>Spiralia</taxon>
        <taxon>Lophotrochozoa</taxon>
        <taxon>Mollusca</taxon>
        <taxon>Gastropoda</taxon>
        <taxon>Heterobranchia</taxon>
        <taxon>Euthyneura</taxon>
        <taxon>Panpulmonata</taxon>
        <taxon>Sacoglossa</taxon>
        <taxon>Placobranchoidea</taxon>
        <taxon>Plakobranchidae</taxon>
        <taxon>Plakobranchus</taxon>
    </lineage>
</organism>
<accession>A0AAV4BV96</accession>
<reference evidence="1 2" key="1">
    <citation type="journal article" date="2021" name="Elife">
        <title>Chloroplast acquisition without the gene transfer in kleptoplastic sea slugs, Plakobranchus ocellatus.</title>
        <authorList>
            <person name="Maeda T."/>
            <person name="Takahashi S."/>
            <person name="Yoshida T."/>
            <person name="Shimamura S."/>
            <person name="Takaki Y."/>
            <person name="Nagai Y."/>
            <person name="Toyoda A."/>
            <person name="Suzuki Y."/>
            <person name="Arimoto A."/>
            <person name="Ishii H."/>
            <person name="Satoh N."/>
            <person name="Nishiyama T."/>
            <person name="Hasebe M."/>
            <person name="Maruyama T."/>
            <person name="Minagawa J."/>
            <person name="Obokata J."/>
            <person name="Shigenobu S."/>
        </authorList>
    </citation>
    <scope>NUCLEOTIDE SEQUENCE [LARGE SCALE GENOMIC DNA]</scope>
</reference>